<proteinExistence type="predicted"/>
<dbReference type="AlphaFoldDB" id="A0A2K1Q3Z9"/>
<dbReference type="Pfam" id="PF04993">
    <property type="entry name" value="TfoX_N"/>
    <property type="match status" value="1"/>
</dbReference>
<evidence type="ECO:0000313" key="2">
    <source>
        <dbReference type="EMBL" id="PNS09780.1"/>
    </source>
</evidence>
<accession>A0A2K1Q3Z9</accession>
<organism evidence="2 3">
    <name type="scientific">Solilutibacter silvestris</name>
    <dbReference type="NCBI Taxonomy" id="1645665"/>
    <lineage>
        <taxon>Bacteria</taxon>
        <taxon>Pseudomonadati</taxon>
        <taxon>Pseudomonadota</taxon>
        <taxon>Gammaproteobacteria</taxon>
        <taxon>Lysobacterales</taxon>
        <taxon>Lysobacteraceae</taxon>
        <taxon>Solilutibacter</taxon>
    </lineage>
</organism>
<name>A0A2K1Q3Z9_9GAMM</name>
<protein>
    <submittedName>
        <fullName evidence="2">TfoX N-terminal domain-containing protein</fullName>
    </submittedName>
</protein>
<dbReference type="Proteomes" id="UP000236220">
    <property type="component" value="Unassembled WGS sequence"/>
</dbReference>
<comment type="caution">
    <text evidence="2">The sequence shown here is derived from an EMBL/GenBank/DDBJ whole genome shotgun (WGS) entry which is preliminary data.</text>
</comment>
<dbReference type="OrthoDB" id="8687154at2"/>
<keyword evidence="3" id="KW-1185">Reference proteome</keyword>
<dbReference type="InterPro" id="IPR007076">
    <property type="entry name" value="TfoX_N"/>
</dbReference>
<evidence type="ECO:0000259" key="1">
    <source>
        <dbReference type="Pfam" id="PF04993"/>
    </source>
</evidence>
<dbReference type="RefSeq" id="WP_103074806.1">
    <property type="nucleotide sequence ID" value="NZ_NPZB01000001.1"/>
</dbReference>
<dbReference type="SUPFAM" id="SSF159894">
    <property type="entry name" value="YgaC/TfoX-N like"/>
    <property type="match status" value="1"/>
</dbReference>
<dbReference type="EMBL" id="NPZB01000001">
    <property type="protein sequence ID" value="PNS09780.1"/>
    <property type="molecule type" value="Genomic_DNA"/>
</dbReference>
<evidence type="ECO:0000313" key="3">
    <source>
        <dbReference type="Proteomes" id="UP000236220"/>
    </source>
</evidence>
<feature type="domain" description="TfoX N-terminal" evidence="1">
    <location>
        <begin position="20"/>
        <end position="89"/>
    </location>
</feature>
<reference evidence="2 3" key="1">
    <citation type="submission" date="2017-08" db="EMBL/GenBank/DDBJ databases">
        <title>Lysobacter sylvestris genome.</title>
        <authorList>
            <person name="Zhang D.-C."/>
            <person name="Albuquerque L."/>
            <person name="Franca L."/>
            <person name="Froufe H.J.C."/>
            <person name="Barroso C."/>
            <person name="Egas C."/>
            <person name="Da Costa M."/>
            <person name="Margesin R."/>
        </authorList>
    </citation>
    <scope>NUCLEOTIDE SEQUENCE [LARGE SCALE GENOMIC DNA]</scope>
    <source>
        <strain evidence="2 3">AM20-91</strain>
    </source>
</reference>
<sequence>MATDRIFVDYVMEQAGLGSRLTMRRMFGEYAFYVDEKVVAFGCDNSLFLKPTAAAKKLVPHAPMRPPYPEAKDYPVIDELLDDGDALRIVLLATADELPAPKPKKVAVAKKVAPAKKAAAAKKAIAKKVAPAKKATAKKKR</sequence>
<dbReference type="Gene3D" id="3.30.1460.30">
    <property type="entry name" value="YgaC/TfoX-N like chaperone"/>
    <property type="match status" value="1"/>
</dbReference>
<gene>
    <name evidence="2" type="ORF">Lysil_1409</name>
</gene>